<dbReference type="Proteomes" id="UP001500728">
    <property type="component" value="Unassembled WGS sequence"/>
</dbReference>
<comment type="caution">
    <text evidence="1">The sequence shown here is derived from an EMBL/GenBank/DDBJ whole genome shotgun (WGS) entry which is preliminary data.</text>
</comment>
<reference evidence="2" key="1">
    <citation type="journal article" date="2019" name="Int. J. Syst. Evol. Microbiol.">
        <title>The Global Catalogue of Microorganisms (GCM) 10K type strain sequencing project: providing services to taxonomists for standard genome sequencing and annotation.</title>
        <authorList>
            <consortium name="The Broad Institute Genomics Platform"/>
            <consortium name="The Broad Institute Genome Sequencing Center for Infectious Disease"/>
            <person name="Wu L."/>
            <person name="Ma J."/>
        </authorList>
    </citation>
    <scope>NUCLEOTIDE SEQUENCE [LARGE SCALE GENOMIC DNA]</scope>
    <source>
        <strain evidence="2">JCM 9381</strain>
    </source>
</reference>
<keyword evidence="2" id="KW-1185">Reference proteome</keyword>
<organism evidence="1 2">
    <name type="scientific">Streptomyces labedae</name>
    <dbReference type="NCBI Taxonomy" id="285569"/>
    <lineage>
        <taxon>Bacteria</taxon>
        <taxon>Bacillati</taxon>
        <taxon>Actinomycetota</taxon>
        <taxon>Actinomycetes</taxon>
        <taxon>Kitasatosporales</taxon>
        <taxon>Streptomycetaceae</taxon>
        <taxon>Streptomyces</taxon>
    </lineage>
</organism>
<evidence type="ECO:0000313" key="2">
    <source>
        <dbReference type="Proteomes" id="UP001500728"/>
    </source>
</evidence>
<evidence type="ECO:0000313" key="1">
    <source>
        <dbReference type="EMBL" id="GAA3273078.1"/>
    </source>
</evidence>
<sequence length="104" mass="11419">MCRRAGDDLHVHAVLAVLHRVVLLVGGDAVGFASTNEGATSNPQLGRTFGWCQINSLTRRTGPGWSACMIPGDENTAAARDDLRIFYNENPVLKDDKFHVWIVQ</sequence>
<name>A0ABP6R4B6_9ACTN</name>
<protein>
    <submittedName>
        <fullName evidence="1">Uncharacterized protein</fullName>
    </submittedName>
</protein>
<dbReference type="EMBL" id="BAAAUW010000030">
    <property type="protein sequence ID" value="GAA3273078.1"/>
    <property type="molecule type" value="Genomic_DNA"/>
</dbReference>
<accession>A0ABP6R4B6</accession>
<proteinExistence type="predicted"/>
<gene>
    <name evidence="1" type="ORF">GCM10010469_51820</name>
</gene>